<evidence type="ECO:0000313" key="3">
    <source>
        <dbReference type="Proteomes" id="UP001208649"/>
    </source>
</evidence>
<keyword evidence="3" id="KW-1185">Reference proteome</keyword>
<reference evidence="3" key="1">
    <citation type="submission" date="2023-07" db="EMBL/GenBank/DDBJ databases">
        <title>Chryseobacterium sp. strain PBS4-4 Genome sequencing and assembly.</title>
        <authorList>
            <person name="Jung Y."/>
        </authorList>
    </citation>
    <scope>NUCLEOTIDE SEQUENCE [LARGE SCALE GENOMIC DNA]</scope>
    <source>
        <strain evidence="3">PBS4-4</strain>
    </source>
</reference>
<feature type="signal peptide" evidence="1">
    <location>
        <begin position="1"/>
        <end position="20"/>
    </location>
</feature>
<organism evidence="2 3">
    <name type="scientific">Chryseobacterium edaphi</name>
    <dbReference type="NCBI Taxonomy" id="2976532"/>
    <lineage>
        <taxon>Bacteria</taxon>
        <taxon>Pseudomonadati</taxon>
        <taxon>Bacteroidota</taxon>
        <taxon>Flavobacteriia</taxon>
        <taxon>Flavobacteriales</taxon>
        <taxon>Weeksellaceae</taxon>
        <taxon>Chryseobacterium group</taxon>
        <taxon>Chryseobacterium</taxon>
    </lineage>
</organism>
<sequence length="269" mass="28364">MKNIYITLLSFMLISINAQVGINTATPQKTLDVNGTLYVRQQIRTGGTATVVGSPGVSGQLFSVVDGVSDTWKTVQIANGTGSLSLFYLNTTKDITGIQFTQTGSTGRYDLNSTFTTSTDTTTPNWAYINGTTDSFNITRTDNLSKAVLSFQTTVQIARGTGQTWTTGSASYACGIFLSKDSGPFLLKAVRNDVVRGGVGTYRVFNLNVTLDALAVGAYQVKAACTNRNLGNTGAGTLTTLGIGSAVNAATLNSDMAQSTMTTSVLQTY</sequence>
<proteinExistence type="predicted"/>
<dbReference type="Proteomes" id="UP001208649">
    <property type="component" value="Unassembled WGS sequence"/>
</dbReference>
<evidence type="ECO:0000256" key="1">
    <source>
        <dbReference type="SAM" id="SignalP"/>
    </source>
</evidence>
<gene>
    <name evidence="2" type="ORF">NZ698_13535</name>
</gene>
<name>A0ABT2W7Q8_9FLAO</name>
<protein>
    <submittedName>
        <fullName evidence="2">Uncharacterized protein</fullName>
    </submittedName>
</protein>
<accession>A0ABT2W7Q8</accession>
<dbReference type="RefSeq" id="WP_263003721.1">
    <property type="nucleotide sequence ID" value="NZ_JAOTEM010000003.1"/>
</dbReference>
<feature type="chain" id="PRO_5046821327" evidence="1">
    <location>
        <begin position="21"/>
        <end position="269"/>
    </location>
</feature>
<comment type="caution">
    <text evidence="2">The sequence shown here is derived from an EMBL/GenBank/DDBJ whole genome shotgun (WGS) entry which is preliminary data.</text>
</comment>
<keyword evidence="1" id="KW-0732">Signal</keyword>
<evidence type="ECO:0000313" key="2">
    <source>
        <dbReference type="EMBL" id="MCU7618226.1"/>
    </source>
</evidence>
<dbReference type="EMBL" id="JAOTEM010000003">
    <property type="protein sequence ID" value="MCU7618226.1"/>
    <property type="molecule type" value="Genomic_DNA"/>
</dbReference>